<gene>
    <name evidence="1" type="ORF">SETIT_9G566800v2</name>
</gene>
<dbReference type="AlphaFoldDB" id="A0A368SWS6"/>
<reference evidence="1" key="1">
    <citation type="journal article" date="2012" name="Nat. Biotechnol.">
        <title>Reference genome sequence of the model plant Setaria.</title>
        <authorList>
            <person name="Bennetzen J.L."/>
            <person name="Schmutz J."/>
            <person name="Wang H."/>
            <person name="Percifield R."/>
            <person name="Hawkins J."/>
            <person name="Pontaroli A.C."/>
            <person name="Estep M."/>
            <person name="Feng L."/>
            <person name="Vaughn J.N."/>
            <person name="Grimwood J."/>
            <person name="Jenkins J."/>
            <person name="Barry K."/>
            <person name="Lindquist E."/>
            <person name="Hellsten U."/>
            <person name="Deshpande S."/>
            <person name="Wang X."/>
            <person name="Wu X."/>
            <person name="Mitros T."/>
            <person name="Triplett J."/>
            <person name="Yang X."/>
            <person name="Ye C.Y."/>
            <person name="Mauro-Herrera M."/>
            <person name="Wang L."/>
            <person name="Li P."/>
            <person name="Sharma M."/>
            <person name="Sharma R."/>
            <person name="Ronald P.C."/>
            <person name="Panaud O."/>
            <person name="Kellogg E.A."/>
            <person name="Brutnell T.P."/>
            <person name="Doust A.N."/>
            <person name="Tuskan G.A."/>
            <person name="Rokhsar D."/>
            <person name="Devos K.M."/>
        </authorList>
    </citation>
    <scope>NUCLEOTIDE SEQUENCE [LARGE SCALE GENOMIC DNA]</scope>
    <source>
        <strain evidence="1">Yugu1</strain>
    </source>
</reference>
<accession>A0A368SWS6</accession>
<reference evidence="1" key="2">
    <citation type="submission" date="2015-07" db="EMBL/GenBank/DDBJ databases">
        <authorList>
            <person name="Noorani M."/>
        </authorList>
    </citation>
    <scope>NUCLEOTIDE SEQUENCE</scope>
    <source>
        <strain evidence="1">Yugu1</strain>
    </source>
</reference>
<organism evidence="1">
    <name type="scientific">Setaria italica</name>
    <name type="common">Foxtail millet</name>
    <name type="synonym">Panicum italicum</name>
    <dbReference type="NCBI Taxonomy" id="4555"/>
    <lineage>
        <taxon>Eukaryota</taxon>
        <taxon>Viridiplantae</taxon>
        <taxon>Streptophyta</taxon>
        <taxon>Embryophyta</taxon>
        <taxon>Tracheophyta</taxon>
        <taxon>Spermatophyta</taxon>
        <taxon>Magnoliopsida</taxon>
        <taxon>Liliopsida</taxon>
        <taxon>Poales</taxon>
        <taxon>Poaceae</taxon>
        <taxon>PACMAD clade</taxon>
        <taxon>Panicoideae</taxon>
        <taxon>Panicodae</taxon>
        <taxon>Paniceae</taxon>
        <taxon>Cenchrinae</taxon>
        <taxon>Setaria</taxon>
    </lineage>
</organism>
<sequence length="38" mass="4411">MEALVSLQNLCSLRAAIARNPICITITDSYTRRYDQFY</sequence>
<dbReference type="EMBL" id="CM003536">
    <property type="protein sequence ID" value="RCV46882.1"/>
    <property type="molecule type" value="Genomic_DNA"/>
</dbReference>
<proteinExistence type="predicted"/>
<name>A0A368SWS6_SETIT</name>
<protein>
    <submittedName>
        <fullName evidence="1">Uncharacterized protein</fullName>
    </submittedName>
</protein>
<evidence type="ECO:0000313" key="1">
    <source>
        <dbReference type="EMBL" id="RCV46882.1"/>
    </source>
</evidence>
<dbReference type="OrthoDB" id="701915at2759"/>